<dbReference type="AlphaFoldDB" id="A0A345DDL6"/>
<dbReference type="OrthoDB" id="5292533at2"/>
<gene>
    <name evidence="2" type="ORF">DTO96_102208</name>
</gene>
<reference evidence="3" key="1">
    <citation type="submission" date="2018-07" db="EMBL/GenBank/DDBJ databases">
        <authorList>
            <person name="Kim H."/>
        </authorList>
    </citation>
    <scope>NUCLEOTIDE SEQUENCE [LARGE SCALE GENOMIC DNA]</scope>
    <source>
        <strain evidence="3">F02</strain>
    </source>
</reference>
<keyword evidence="1" id="KW-1133">Transmembrane helix</keyword>
<dbReference type="InterPro" id="IPR025695">
    <property type="entry name" value="DoxX-like"/>
</dbReference>
<dbReference type="RefSeq" id="WP_114563529.1">
    <property type="nucleotide sequence ID" value="NZ_CP031124.1"/>
</dbReference>
<dbReference type="Pfam" id="PF13781">
    <property type="entry name" value="DoxX_3"/>
    <property type="match status" value="1"/>
</dbReference>
<protein>
    <submittedName>
        <fullName evidence="2">Uncharacterized protein</fullName>
    </submittedName>
</protein>
<feature type="transmembrane region" description="Helical" evidence="1">
    <location>
        <begin position="71"/>
        <end position="89"/>
    </location>
</feature>
<proteinExistence type="predicted"/>
<feature type="transmembrane region" description="Helical" evidence="1">
    <location>
        <begin position="45"/>
        <end position="65"/>
    </location>
</feature>
<dbReference type="KEGG" id="hyf:DTO96_102208"/>
<evidence type="ECO:0000313" key="3">
    <source>
        <dbReference type="Proteomes" id="UP000252182"/>
    </source>
</evidence>
<keyword evidence="1" id="KW-0472">Membrane</keyword>
<evidence type="ECO:0000256" key="1">
    <source>
        <dbReference type="SAM" id="Phobius"/>
    </source>
</evidence>
<keyword evidence="1" id="KW-0812">Transmembrane</keyword>
<accession>A0A345DDL6</accession>
<name>A0A345DDL6_9BURK</name>
<keyword evidence="3" id="KW-1185">Reference proteome</keyword>
<feature type="transmembrane region" description="Helical" evidence="1">
    <location>
        <begin position="6"/>
        <end position="25"/>
    </location>
</feature>
<organism evidence="2 3">
    <name type="scientific">Ephemeroptericola cinctiostellae</name>
    <dbReference type="NCBI Taxonomy" id="2268024"/>
    <lineage>
        <taxon>Bacteria</taxon>
        <taxon>Pseudomonadati</taxon>
        <taxon>Pseudomonadota</taxon>
        <taxon>Betaproteobacteria</taxon>
        <taxon>Burkholderiales</taxon>
        <taxon>Burkholderiaceae</taxon>
        <taxon>Ephemeroptericola</taxon>
    </lineage>
</organism>
<dbReference type="Proteomes" id="UP000252182">
    <property type="component" value="Chromosome"/>
</dbReference>
<dbReference type="EMBL" id="CP031124">
    <property type="protein sequence ID" value="AXF86454.1"/>
    <property type="molecule type" value="Genomic_DNA"/>
</dbReference>
<sequence>MSTAFWVLRGAMALLWLVSAVLPVLPSGQERSLSELMRFDFQPEVLMPLMYLAMLLDVLCAYLALCVPRAWAWLLQIILVLAYSVLLSIGHAELWCDPFGVLLKNIPIMAAMGVMIAHDSGKFKGEC</sequence>
<evidence type="ECO:0000313" key="2">
    <source>
        <dbReference type="EMBL" id="AXF86454.1"/>
    </source>
</evidence>